<comment type="subcellular location">
    <subcellularLocation>
        <location evidence="1">Mitochondrion</location>
    </subcellularLocation>
</comment>
<proteinExistence type="inferred from homology"/>
<keyword evidence="6" id="KW-0418">Kinase</keyword>
<dbReference type="GO" id="GO:0005739">
    <property type="term" value="C:mitochondrion"/>
    <property type="evidence" value="ECO:0007669"/>
    <property type="project" value="UniProtKB-SubCell"/>
</dbReference>
<evidence type="ECO:0000256" key="4">
    <source>
        <dbReference type="ARBA" id="ARBA00035682"/>
    </source>
</evidence>
<keyword evidence="6" id="KW-0808">Transferase</keyword>
<protein>
    <recommendedName>
        <fullName evidence="4">Small ribosomal subunit protein mS38</fullName>
    </recommendedName>
</protein>
<evidence type="ECO:0000313" key="6">
    <source>
        <dbReference type="EMBL" id="TNN74837.1"/>
    </source>
</evidence>
<accession>A0A4Z2IA51</accession>
<evidence type="ECO:0000313" key="7">
    <source>
        <dbReference type="Proteomes" id="UP000314294"/>
    </source>
</evidence>
<keyword evidence="2" id="KW-0496">Mitochondrion</keyword>
<dbReference type="CDD" id="cd23699">
    <property type="entry name" value="At5g63150_CTD"/>
    <property type="match status" value="1"/>
</dbReference>
<dbReference type="Proteomes" id="UP000314294">
    <property type="component" value="Unassembled WGS sequence"/>
</dbReference>
<evidence type="ECO:0000259" key="5">
    <source>
        <dbReference type="SMART" id="SM01155"/>
    </source>
</evidence>
<dbReference type="PANTHER" id="PTHR32035:SF3">
    <property type="entry name" value="SMALL RIBOSOMAL SUBUNIT PROTEIN MS38"/>
    <property type="match status" value="1"/>
</dbReference>
<evidence type="ECO:0000256" key="2">
    <source>
        <dbReference type="ARBA" id="ARBA00023128"/>
    </source>
</evidence>
<comment type="caution">
    <text evidence="6">The sequence shown here is derived from an EMBL/GenBank/DDBJ whole genome shotgun (WGS) entry which is preliminary data.</text>
</comment>
<dbReference type="GO" id="GO:0016301">
    <property type="term" value="F:kinase activity"/>
    <property type="evidence" value="ECO:0007669"/>
    <property type="project" value="UniProtKB-KW"/>
</dbReference>
<comment type="similarity">
    <text evidence="3">Belongs to the mitochondrion-specific ribosomal protein mS38 family.</text>
</comment>
<feature type="domain" description="Ribosomal protein mS38 C-terminal" evidence="5">
    <location>
        <begin position="130"/>
        <end position="163"/>
    </location>
</feature>
<evidence type="ECO:0000256" key="1">
    <source>
        <dbReference type="ARBA" id="ARBA00004173"/>
    </source>
</evidence>
<dbReference type="PANTHER" id="PTHR32035">
    <property type="entry name" value="AURORA KINASE A-INTERACTING PROTEIN"/>
    <property type="match status" value="1"/>
</dbReference>
<name>A0A4Z2IA51_9TELE</name>
<organism evidence="6 7">
    <name type="scientific">Liparis tanakae</name>
    <name type="common">Tanaka's snailfish</name>
    <dbReference type="NCBI Taxonomy" id="230148"/>
    <lineage>
        <taxon>Eukaryota</taxon>
        <taxon>Metazoa</taxon>
        <taxon>Chordata</taxon>
        <taxon>Craniata</taxon>
        <taxon>Vertebrata</taxon>
        <taxon>Euteleostomi</taxon>
        <taxon>Actinopterygii</taxon>
        <taxon>Neopterygii</taxon>
        <taxon>Teleostei</taxon>
        <taxon>Neoteleostei</taxon>
        <taxon>Acanthomorphata</taxon>
        <taxon>Eupercaria</taxon>
        <taxon>Perciformes</taxon>
        <taxon>Cottioidei</taxon>
        <taxon>Cottales</taxon>
        <taxon>Liparidae</taxon>
        <taxon>Liparis</taxon>
    </lineage>
</organism>
<gene>
    <name evidence="6" type="primary">Aurkaip1</name>
    <name evidence="6" type="ORF">EYF80_014937</name>
</gene>
<dbReference type="OrthoDB" id="6139741at2759"/>
<dbReference type="AlphaFoldDB" id="A0A4Z2IA51"/>
<evidence type="ECO:0000256" key="3">
    <source>
        <dbReference type="ARBA" id="ARBA00035647"/>
    </source>
</evidence>
<sequence length="208" mass="23833">MFTSRVVPRLLRRATCALRGHGDILNGCVQPVLPASCSLLQPKRRNYSTAADNSPPPRWVQLVPELDDALVPRKLSVSPLESWLSLSYSLPPLLEDAQPQEDARQLEEKVLPPIVVPVEEDSEGSATPLSCKNVLKIRRRKMNRHKYKKLLKRTKFLKARVLEGRGKKKQKRFEQDLKHIWKRAGLKKAPEGWNTPQIFIKQHGNKRD</sequence>
<dbReference type="InterPro" id="IPR013177">
    <property type="entry name" value="Ribosomal_mS38_C"/>
</dbReference>
<keyword evidence="7" id="KW-1185">Reference proteome</keyword>
<dbReference type="SMART" id="SM01155">
    <property type="entry name" value="DUF1713"/>
    <property type="match status" value="1"/>
</dbReference>
<dbReference type="Pfam" id="PF08213">
    <property type="entry name" value="COX24_C"/>
    <property type="match status" value="1"/>
</dbReference>
<reference evidence="6 7" key="1">
    <citation type="submission" date="2019-03" db="EMBL/GenBank/DDBJ databases">
        <title>First draft genome of Liparis tanakae, snailfish: a comprehensive survey of snailfish specific genes.</title>
        <authorList>
            <person name="Kim W."/>
            <person name="Song I."/>
            <person name="Jeong J.-H."/>
            <person name="Kim D."/>
            <person name="Kim S."/>
            <person name="Ryu S."/>
            <person name="Song J.Y."/>
            <person name="Lee S.K."/>
        </authorList>
    </citation>
    <scope>NUCLEOTIDE SEQUENCE [LARGE SCALE GENOMIC DNA]</scope>
    <source>
        <tissue evidence="6">Muscle</tissue>
    </source>
</reference>
<dbReference type="EMBL" id="SRLO01000110">
    <property type="protein sequence ID" value="TNN74837.1"/>
    <property type="molecule type" value="Genomic_DNA"/>
</dbReference>